<evidence type="ECO:0000256" key="2">
    <source>
        <dbReference type="PIRSR" id="PIRSR640198-2"/>
    </source>
</evidence>
<dbReference type="EMBL" id="CP013118">
    <property type="protein sequence ID" value="ALO17248.1"/>
    <property type="molecule type" value="Genomic_DNA"/>
</dbReference>
<dbReference type="SUPFAM" id="SSF140931">
    <property type="entry name" value="Fic-like"/>
    <property type="match status" value="1"/>
</dbReference>
<keyword evidence="2" id="KW-0547">Nucleotide-binding</keyword>
<dbReference type="InterPro" id="IPR036597">
    <property type="entry name" value="Fido-like_dom_sf"/>
</dbReference>
<name>A0A0S2I4K9_9BACT</name>
<evidence type="ECO:0000256" key="3">
    <source>
        <dbReference type="PIRSR" id="PIRSR640198-3"/>
    </source>
</evidence>
<feature type="binding site" evidence="2">
    <location>
        <begin position="183"/>
        <end position="190"/>
    </location>
    <ligand>
        <name>ATP</name>
        <dbReference type="ChEBI" id="CHEBI:30616"/>
    </ligand>
</feature>
<accession>A0A0S2I4K9</accession>
<dbReference type="AlphaFoldDB" id="A0A0S2I4K9"/>
<dbReference type="InterPro" id="IPR003812">
    <property type="entry name" value="Fido"/>
</dbReference>
<reference evidence="5 6" key="1">
    <citation type="submission" date="2015-11" db="EMBL/GenBank/DDBJ databases">
        <title>Description and complete genome sequence of a novel strain predominating in hypersaline microbial mats and representing a new family of the Bacteriodetes phylum.</title>
        <authorList>
            <person name="Spring S."/>
            <person name="Bunk B."/>
            <person name="Sproer C."/>
            <person name="Klenk H.-P."/>
        </authorList>
    </citation>
    <scope>NUCLEOTIDE SEQUENCE [LARGE SCALE GENOMIC DNA]</scope>
    <source>
        <strain evidence="5 6">L21-Spi-D4</strain>
    </source>
</reference>
<proteinExistence type="predicted"/>
<feature type="site" description="Important for autoinhibition of adenylyltransferase activity" evidence="3">
    <location>
        <position position="39"/>
    </location>
</feature>
<dbReference type="KEGG" id="blq:L21SP5_03647"/>
<protein>
    <submittedName>
        <fullName evidence="5">Mobile mystery protein B</fullName>
    </submittedName>
</protein>
<dbReference type="Gene3D" id="1.10.3290.10">
    <property type="entry name" value="Fido-like domain"/>
    <property type="match status" value="1"/>
</dbReference>
<dbReference type="PROSITE" id="PS51459">
    <property type="entry name" value="FIDO"/>
    <property type="match status" value="1"/>
</dbReference>
<feature type="domain" description="Fido" evidence="4">
    <location>
        <begin position="89"/>
        <end position="237"/>
    </location>
</feature>
<feature type="active site" evidence="1">
    <location>
        <position position="179"/>
    </location>
</feature>
<evidence type="ECO:0000256" key="1">
    <source>
        <dbReference type="PIRSR" id="PIRSR640198-1"/>
    </source>
</evidence>
<dbReference type="PANTHER" id="PTHR13504">
    <property type="entry name" value="FIDO DOMAIN-CONTAINING PROTEIN DDB_G0283145"/>
    <property type="match status" value="1"/>
</dbReference>
<evidence type="ECO:0000313" key="6">
    <source>
        <dbReference type="Proteomes" id="UP000064893"/>
    </source>
</evidence>
<sequence>MWKELEILRNDYLNLGLRDAIDYEKFSMISIVYNSTKIEGCSLTENDTQLLLEKDITAKGKPLQDHMMVKDHYNAFMFIKQTAKDKRKVTVELIQDVAALVMKNTGGLINTISGSFDTSQGDLRKAQVYVDKKYFPDYSKMEGLLRNLVNNINDRIDDVSGNDIIKLSADFHYNLVNIHPFGDGNGRTSRLMMNYIQLYHDEPLIKIFTEDRADYIDALNKTEELEDISIFRNFICQQQIKFYKAEISKYKKKDRGFNLMF</sequence>
<dbReference type="InterPro" id="IPR040198">
    <property type="entry name" value="Fido_containing"/>
</dbReference>
<keyword evidence="2" id="KW-0067">ATP-binding</keyword>
<dbReference type="Proteomes" id="UP000064893">
    <property type="component" value="Chromosome"/>
</dbReference>
<organism evidence="5 6">
    <name type="scientific">Salinivirga cyanobacteriivorans</name>
    <dbReference type="NCBI Taxonomy" id="1307839"/>
    <lineage>
        <taxon>Bacteria</taxon>
        <taxon>Pseudomonadati</taxon>
        <taxon>Bacteroidota</taxon>
        <taxon>Bacteroidia</taxon>
        <taxon>Bacteroidales</taxon>
        <taxon>Salinivirgaceae</taxon>
        <taxon>Salinivirga</taxon>
    </lineage>
</organism>
<evidence type="ECO:0000313" key="5">
    <source>
        <dbReference type="EMBL" id="ALO17248.1"/>
    </source>
</evidence>
<dbReference type="Pfam" id="PF02661">
    <property type="entry name" value="Fic"/>
    <property type="match status" value="1"/>
</dbReference>
<dbReference type="GO" id="GO:0005524">
    <property type="term" value="F:ATP binding"/>
    <property type="evidence" value="ECO:0007669"/>
    <property type="project" value="UniProtKB-KW"/>
</dbReference>
<evidence type="ECO:0000259" key="4">
    <source>
        <dbReference type="PROSITE" id="PS51459"/>
    </source>
</evidence>
<dbReference type="OrthoDB" id="9814400at2"/>
<dbReference type="PANTHER" id="PTHR13504:SF38">
    <property type="entry name" value="FIDO DOMAIN-CONTAINING PROTEIN"/>
    <property type="match status" value="1"/>
</dbReference>
<dbReference type="STRING" id="1307839.L21SP5_03647"/>
<keyword evidence="6" id="KW-1185">Reference proteome</keyword>
<dbReference type="RefSeq" id="WP_057954550.1">
    <property type="nucleotide sequence ID" value="NZ_CP013118.1"/>
</dbReference>
<gene>
    <name evidence="5" type="ORF">L21SP5_03647</name>
</gene>